<dbReference type="Pfam" id="PF00459">
    <property type="entry name" value="Inositol_P"/>
    <property type="match status" value="1"/>
</dbReference>
<keyword evidence="4 7" id="KW-0479">Metal-binding</keyword>
<dbReference type="FunFam" id="3.30.540.10:FF:000003">
    <property type="entry name" value="Inositol-1-monophosphatase"/>
    <property type="match status" value="1"/>
</dbReference>
<dbReference type="EMBL" id="MDCO01000015">
    <property type="protein sequence ID" value="OEJ13067.1"/>
    <property type="molecule type" value="Genomic_DNA"/>
</dbReference>
<evidence type="ECO:0000256" key="1">
    <source>
        <dbReference type="ARBA" id="ARBA00001033"/>
    </source>
</evidence>
<dbReference type="EC" id="3.1.3.25" evidence="8"/>
<dbReference type="InterPro" id="IPR033942">
    <property type="entry name" value="IMPase"/>
</dbReference>
<dbReference type="PRINTS" id="PR00377">
    <property type="entry name" value="IMPHPHTASES"/>
</dbReference>
<feature type="binding site" evidence="7">
    <location>
        <position position="250"/>
    </location>
    <ligand>
        <name>Mg(2+)</name>
        <dbReference type="ChEBI" id="CHEBI:18420"/>
        <label>1</label>
        <note>catalytic</note>
    </ligand>
</feature>
<evidence type="ECO:0000256" key="8">
    <source>
        <dbReference type="RuleBase" id="RU364068"/>
    </source>
</evidence>
<dbReference type="GO" id="GO:0008934">
    <property type="term" value="F:inositol monophosphate 1-phosphatase activity"/>
    <property type="evidence" value="ECO:0007669"/>
    <property type="project" value="InterPro"/>
</dbReference>
<comment type="cofactor">
    <cofactor evidence="2 7 8">
        <name>Mg(2+)</name>
        <dbReference type="ChEBI" id="CHEBI:18420"/>
    </cofactor>
</comment>
<dbReference type="RefSeq" id="WP_069727659.1">
    <property type="nucleotide sequence ID" value="NZ_MDCO01000015.1"/>
</dbReference>
<dbReference type="PROSITE" id="PS00629">
    <property type="entry name" value="IMP_1"/>
    <property type="match status" value="1"/>
</dbReference>
<evidence type="ECO:0000256" key="7">
    <source>
        <dbReference type="PIRSR" id="PIRSR600760-2"/>
    </source>
</evidence>
<dbReference type="GO" id="GO:0007165">
    <property type="term" value="P:signal transduction"/>
    <property type="evidence" value="ECO:0007669"/>
    <property type="project" value="TreeGrafter"/>
</dbReference>
<reference evidence="9 10" key="1">
    <citation type="submission" date="2016-08" db="EMBL/GenBank/DDBJ databases">
        <title>Characterization and recognition of Brachyspira hampsonii sp. nov., a novel intestinal spirochete that is pathogenic to pigs.</title>
        <authorList>
            <person name="Mirajkar N."/>
            <person name="La T."/>
            <person name="Phillips N."/>
            <person name="Hampson D."/>
            <person name="Gebhart C."/>
        </authorList>
    </citation>
    <scope>NUCLEOTIDE SEQUENCE [LARGE SCALE GENOMIC DNA]</scope>
    <source>
        <strain evidence="9 10">P280/1</strain>
    </source>
</reference>
<dbReference type="PANTHER" id="PTHR20854">
    <property type="entry name" value="INOSITOL MONOPHOSPHATASE"/>
    <property type="match status" value="1"/>
</dbReference>
<dbReference type="CDD" id="cd01639">
    <property type="entry name" value="IMPase"/>
    <property type="match status" value="1"/>
</dbReference>
<dbReference type="GO" id="GO:0046854">
    <property type="term" value="P:phosphatidylinositol phosphate biosynthetic process"/>
    <property type="evidence" value="ECO:0007669"/>
    <property type="project" value="InterPro"/>
</dbReference>
<comment type="caution">
    <text evidence="9">The sequence shown here is derived from an EMBL/GenBank/DDBJ whole genome shotgun (WGS) entry which is preliminary data.</text>
</comment>
<evidence type="ECO:0000256" key="5">
    <source>
        <dbReference type="ARBA" id="ARBA00022801"/>
    </source>
</evidence>
<dbReference type="Proteomes" id="UP000095247">
    <property type="component" value="Unassembled WGS sequence"/>
</dbReference>
<evidence type="ECO:0000313" key="10">
    <source>
        <dbReference type="Proteomes" id="UP000095247"/>
    </source>
</evidence>
<feature type="binding site" evidence="7">
    <location>
        <position position="119"/>
    </location>
    <ligand>
        <name>Mg(2+)</name>
        <dbReference type="ChEBI" id="CHEBI:18420"/>
        <label>1</label>
        <note>catalytic</note>
    </ligand>
</feature>
<dbReference type="InterPro" id="IPR000760">
    <property type="entry name" value="Inositol_monophosphatase-like"/>
</dbReference>
<organism evidence="9 10">
    <name type="scientific">Brachyspira hampsonii</name>
    <dbReference type="NCBI Taxonomy" id="1287055"/>
    <lineage>
        <taxon>Bacteria</taxon>
        <taxon>Pseudomonadati</taxon>
        <taxon>Spirochaetota</taxon>
        <taxon>Spirochaetia</taxon>
        <taxon>Brachyspirales</taxon>
        <taxon>Brachyspiraceae</taxon>
        <taxon>Brachyspira</taxon>
    </lineage>
</organism>
<evidence type="ECO:0000256" key="6">
    <source>
        <dbReference type="ARBA" id="ARBA00022842"/>
    </source>
</evidence>
<dbReference type="SUPFAM" id="SSF56655">
    <property type="entry name" value="Carbohydrate phosphatase"/>
    <property type="match status" value="1"/>
</dbReference>
<dbReference type="PROSITE" id="PS00630">
    <property type="entry name" value="IMP_2"/>
    <property type="match status" value="1"/>
</dbReference>
<evidence type="ECO:0000256" key="3">
    <source>
        <dbReference type="ARBA" id="ARBA00009759"/>
    </source>
</evidence>
<dbReference type="InterPro" id="IPR020583">
    <property type="entry name" value="Inositol_monoP_metal-BS"/>
</dbReference>
<accession>A0A1E5NAG3</accession>
<keyword evidence="5 8" id="KW-0378">Hydrolase</keyword>
<feature type="binding site" evidence="7">
    <location>
        <position position="104"/>
    </location>
    <ligand>
        <name>Mg(2+)</name>
        <dbReference type="ChEBI" id="CHEBI:18420"/>
        <label>1</label>
        <note>catalytic</note>
    </ligand>
</feature>
<dbReference type="InterPro" id="IPR020550">
    <property type="entry name" value="Inositol_monophosphatase_CS"/>
</dbReference>
<dbReference type="Gene3D" id="3.30.540.10">
    <property type="entry name" value="Fructose-1,6-Bisphosphatase, subunit A, domain 1"/>
    <property type="match status" value="1"/>
</dbReference>
<dbReference type="AlphaFoldDB" id="A0A1E5NAG3"/>
<feature type="binding site" evidence="7">
    <location>
        <position position="122"/>
    </location>
    <ligand>
        <name>Mg(2+)</name>
        <dbReference type="ChEBI" id="CHEBI:18420"/>
        <label>1</label>
        <note>catalytic</note>
    </ligand>
</feature>
<evidence type="ECO:0000313" key="9">
    <source>
        <dbReference type="EMBL" id="OEJ13067.1"/>
    </source>
</evidence>
<evidence type="ECO:0000256" key="2">
    <source>
        <dbReference type="ARBA" id="ARBA00001946"/>
    </source>
</evidence>
<dbReference type="GO" id="GO:0006020">
    <property type="term" value="P:inositol metabolic process"/>
    <property type="evidence" value="ECO:0007669"/>
    <property type="project" value="TreeGrafter"/>
</dbReference>
<gene>
    <name evidence="9" type="ORF">BFL38_00425</name>
</gene>
<name>A0A1E5NAG3_9SPIR</name>
<keyword evidence="6 7" id="KW-0460">Magnesium</keyword>
<feature type="binding site" evidence="7">
    <location>
        <position position="121"/>
    </location>
    <ligand>
        <name>Mg(2+)</name>
        <dbReference type="ChEBI" id="CHEBI:18420"/>
        <label>1</label>
        <note>catalytic</note>
    </ligand>
</feature>
<dbReference type="PANTHER" id="PTHR20854:SF4">
    <property type="entry name" value="INOSITOL-1-MONOPHOSPHATASE-RELATED"/>
    <property type="match status" value="1"/>
</dbReference>
<sequence>MLDNIVDIFRNVFSSKKKNSNFSEYDNILDEIKHLPKSKLNKCLKDAERIAIKAGKYSLKYFGCPKKVSKKGKTDLFTEVDLQNEKKIKEYLLKCYPKFGFYGEESKDNNSKKFTWIVDPIDGTSNFIHGYPFYCVSIGLAYKGIPILGVVYAPLTNTVYKAHIKSKAYKNNKVIKVSSSNKLIESIIITGFYYNVNVDDDFLHDRMVDFANMVKSSLAVRRDGSAALDICMVAEGAADGFFEYGLSPWDICAGTIILKRAGGTVSNINMEEYDIFSKEQYIASNKKIHKEMVKVLE</sequence>
<comment type="catalytic activity">
    <reaction evidence="1 8">
        <text>a myo-inositol phosphate + H2O = myo-inositol + phosphate</text>
        <dbReference type="Rhea" id="RHEA:24056"/>
        <dbReference type="ChEBI" id="CHEBI:15377"/>
        <dbReference type="ChEBI" id="CHEBI:17268"/>
        <dbReference type="ChEBI" id="CHEBI:43474"/>
        <dbReference type="ChEBI" id="CHEBI:84139"/>
        <dbReference type="EC" id="3.1.3.25"/>
    </reaction>
</comment>
<evidence type="ECO:0000256" key="4">
    <source>
        <dbReference type="ARBA" id="ARBA00022723"/>
    </source>
</evidence>
<protein>
    <recommendedName>
        <fullName evidence="8">Inositol-1-monophosphatase</fullName>
        <ecNumber evidence="8">3.1.3.25</ecNumber>
    </recommendedName>
</protein>
<proteinExistence type="inferred from homology"/>
<comment type="similarity">
    <text evidence="3 8">Belongs to the inositol monophosphatase superfamily.</text>
</comment>
<dbReference type="Gene3D" id="3.40.190.80">
    <property type="match status" value="1"/>
</dbReference>
<dbReference type="GO" id="GO:0046872">
    <property type="term" value="F:metal ion binding"/>
    <property type="evidence" value="ECO:0007669"/>
    <property type="project" value="UniProtKB-KW"/>
</dbReference>